<dbReference type="Gene3D" id="1.25.40.20">
    <property type="entry name" value="Ankyrin repeat-containing domain"/>
    <property type="match status" value="1"/>
</dbReference>
<evidence type="ECO:0000313" key="6">
    <source>
        <dbReference type="Proteomes" id="UP000192596"/>
    </source>
</evidence>
<dbReference type="PANTHER" id="PTHR24198:SF165">
    <property type="entry name" value="ANKYRIN REPEAT-CONTAINING PROTEIN-RELATED"/>
    <property type="match status" value="1"/>
</dbReference>
<dbReference type="InParanoid" id="A0A1V8S8W0"/>
<dbReference type="OrthoDB" id="341259at2759"/>
<proteinExistence type="predicted"/>
<dbReference type="PANTHER" id="PTHR24198">
    <property type="entry name" value="ANKYRIN REPEAT AND PROTEIN KINASE DOMAIN-CONTAINING PROTEIN"/>
    <property type="match status" value="1"/>
</dbReference>
<evidence type="ECO:0000256" key="3">
    <source>
        <dbReference type="PROSITE-ProRule" id="PRU00023"/>
    </source>
</evidence>
<keyword evidence="6" id="KW-1185">Reference proteome</keyword>
<evidence type="ECO:0000313" key="5">
    <source>
        <dbReference type="EMBL" id="OQN95694.1"/>
    </source>
</evidence>
<dbReference type="Pfam" id="PF00023">
    <property type="entry name" value="Ank"/>
    <property type="match status" value="1"/>
</dbReference>
<keyword evidence="2 3" id="KW-0040">ANK repeat</keyword>
<feature type="repeat" description="ANK" evidence="3">
    <location>
        <begin position="32"/>
        <end position="65"/>
    </location>
</feature>
<sequence length="115" mass="12403">MSAVHVAPKSSYYSVLRQLIDMCNINLRCSANGREALHYAAEAGDSACIEVLLGAQAAEVDAKDEFGRTPLSWAAEHGHERAVKALLATGKVEVDSKDGGGRTPQWRAAPRRHAF</sequence>
<feature type="region of interest" description="Disordered" evidence="4">
    <location>
        <begin position="94"/>
        <end position="115"/>
    </location>
</feature>
<dbReference type="AlphaFoldDB" id="A0A1V8S8W0"/>
<accession>A0A1V8S8W0</accession>
<reference evidence="6" key="1">
    <citation type="submission" date="2017-03" db="EMBL/GenBank/DDBJ databases">
        <title>Genomes of endolithic fungi from Antarctica.</title>
        <authorList>
            <person name="Coleine C."/>
            <person name="Masonjones S."/>
            <person name="Stajich J.E."/>
        </authorList>
    </citation>
    <scope>NUCLEOTIDE SEQUENCE [LARGE SCALE GENOMIC DNA]</scope>
    <source>
        <strain evidence="6">CCFEE 5527</strain>
    </source>
</reference>
<name>A0A1V8S8W0_9PEZI</name>
<evidence type="ECO:0000256" key="1">
    <source>
        <dbReference type="ARBA" id="ARBA00022737"/>
    </source>
</evidence>
<dbReference type="InterPro" id="IPR036770">
    <property type="entry name" value="Ankyrin_rpt-contain_sf"/>
</dbReference>
<evidence type="ECO:0000256" key="2">
    <source>
        <dbReference type="ARBA" id="ARBA00023043"/>
    </source>
</evidence>
<evidence type="ECO:0000256" key="4">
    <source>
        <dbReference type="SAM" id="MobiDB-lite"/>
    </source>
</evidence>
<dbReference type="Pfam" id="PF12796">
    <property type="entry name" value="Ank_2"/>
    <property type="match status" value="1"/>
</dbReference>
<dbReference type="PROSITE" id="PS50297">
    <property type="entry name" value="ANK_REP_REGION"/>
    <property type="match status" value="1"/>
</dbReference>
<comment type="caution">
    <text evidence="5">The sequence shown here is derived from an EMBL/GenBank/DDBJ whole genome shotgun (WGS) entry which is preliminary data.</text>
</comment>
<dbReference type="EMBL" id="NAJO01000081">
    <property type="protein sequence ID" value="OQN95694.1"/>
    <property type="molecule type" value="Genomic_DNA"/>
</dbReference>
<organism evidence="5 6">
    <name type="scientific">Cryoendolithus antarcticus</name>
    <dbReference type="NCBI Taxonomy" id="1507870"/>
    <lineage>
        <taxon>Eukaryota</taxon>
        <taxon>Fungi</taxon>
        <taxon>Dikarya</taxon>
        <taxon>Ascomycota</taxon>
        <taxon>Pezizomycotina</taxon>
        <taxon>Dothideomycetes</taxon>
        <taxon>Dothideomycetidae</taxon>
        <taxon>Cladosporiales</taxon>
        <taxon>Cladosporiaceae</taxon>
        <taxon>Cryoendolithus</taxon>
    </lineage>
</organism>
<feature type="repeat" description="ANK" evidence="3">
    <location>
        <begin position="66"/>
        <end position="90"/>
    </location>
</feature>
<dbReference type="InterPro" id="IPR002110">
    <property type="entry name" value="Ankyrin_rpt"/>
</dbReference>
<dbReference type="PROSITE" id="PS50088">
    <property type="entry name" value="ANK_REPEAT"/>
    <property type="match status" value="2"/>
</dbReference>
<dbReference type="Proteomes" id="UP000192596">
    <property type="component" value="Unassembled WGS sequence"/>
</dbReference>
<dbReference type="SUPFAM" id="SSF48403">
    <property type="entry name" value="Ankyrin repeat"/>
    <property type="match status" value="1"/>
</dbReference>
<gene>
    <name evidence="5" type="ORF">B0A48_18442</name>
</gene>
<protein>
    <submittedName>
        <fullName evidence="5">Uncharacterized protein</fullName>
    </submittedName>
</protein>
<dbReference type="SMART" id="SM00248">
    <property type="entry name" value="ANK"/>
    <property type="match status" value="2"/>
</dbReference>
<dbReference type="STRING" id="1507870.A0A1V8S8W0"/>
<keyword evidence="1" id="KW-0677">Repeat</keyword>